<protein>
    <submittedName>
        <fullName evidence="2">Uncharacterized protein</fullName>
    </submittedName>
</protein>
<evidence type="ECO:0000256" key="1">
    <source>
        <dbReference type="SAM" id="Coils"/>
    </source>
</evidence>
<keyword evidence="3" id="KW-1185">Reference proteome</keyword>
<dbReference type="EMBL" id="CAJNOC010009877">
    <property type="protein sequence ID" value="CAF1133907.1"/>
    <property type="molecule type" value="Genomic_DNA"/>
</dbReference>
<feature type="coiled-coil region" evidence="1">
    <location>
        <begin position="84"/>
        <end position="157"/>
    </location>
</feature>
<gene>
    <name evidence="2" type="ORF">OXX778_LOCUS22597</name>
</gene>
<comment type="caution">
    <text evidence="2">The sequence shown here is derived from an EMBL/GenBank/DDBJ whole genome shotgun (WGS) entry which is preliminary data.</text>
</comment>
<reference evidence="2" key="1">
    <citation type="submission" date="2021-02" db="EMBL/GenBank/DDBJ databases">
        <authorList>
            <person name="Nowell W R."/>
        </authorList>
    </citation>
    <scope>NUCLEOTIDE SEQUENCE</scope>
    <source>
        <strain evidence="2">Ploen Becks lab</strain>
    </source>
</reference>
<dbReference type="AlphaFoldDB" id="A0A814RGZ0"/>
<proteinExistence type="predicted"/>
<evidence type="ECO:0000313" key="2">
    <source>
        <dbReference type="EMBL" id="CAF1133907.1"/>
    </source>
</evidence>
<name>A0A814RGZ0_9BILA</name>
<accession>A0A814RGZ0</accession>
<evidence type="ECO:0000313" key="3">
    <source>
        <dbReference type="Proteomes" id="UP000663879"/>
    </source>
</evidence>
<dbReference type="Proteomes" id="UP000663879">
    <property type="component" value="Unassembled WGS sequence"/>
</dbReference>
<feature type="non-terminal residue" evidence="2">
    <location>
        <position position="1"/>
    </location>
</feature>
<keyword evidence="1" id="KW-0175">Coiled coil</keyword>
<organism evidence="2 3">
    <name type="scientific">Brachionus calyciflorus</name>
    <dbReference type="NCBI Taxonomy" id="104777"/>
    <lineage>
        <taxon>Eukaryota</taxon>
        <taxon>Metazoa</taxon>
        <taxon>Spiralia</taxon>
        <taxon>Gnathifera</taxon>
        <taxon>Rotifera</taxon>
        <taxon>Eurotatoria</taxon>
        <taxon>Monogononta</taxon>
        <taxon>Pseudotrocha</taxon>
        <taxon>Ploima</taxon>
        <taxon>Brachionidae</taxon>
        <taxon>Brachionus</taxon>
    </lineage>
</organism>
<sequence length="164" mass="19594">MRKKIKSNVVHLLNEKNKNEILFQNFDNELSLMKSRLENLYDAKLKEENNFQSFTNQFKQIEIEMLSLKTSFSNELKDFQKSLIDKLASNLDSLMQEKEKLNNLYENILNDSKIKENEITQMKRIHSDELIKCNMLLDEFKNENLSFKNELSKIKEELKFFSSK</sequence>